<dbReference type="VEuPathDB" id="FungiDB:RhiirFUN_016887"/>
<evidence type="ECO:0000313" key="6">
    <source>
        <dbReference type="Proteomes" id="UP000233469"/>
    </source>
</evidence>
<organism evidence="5 6">
    <name type="scientific">Rhizophagus irregularis</name>
    <dbReference type="NCBI Taxonomy" id="588596"/>
    <lineage>
        <taxon>Eukaryota</taxon>
        <taxon>Fungi</taxon>
        <taxon>Fungi incertae sedis</taxon>
        <taxon>Mucoromycota</taxon>
        <taxon>Glomeromycotina</taxon>
        <taxon>Glomeromycetes</taxon>
        <taxon>Glomerales</taxon>
        <taxon>Glomeraceae</taxon>
        <taxon>Rhizophagus</taxon>
    </lineage>
</organism>
<dbReference type="GO" id="GO:0043657">
    <property type="term" value="C:host cell"/>
    <property type="evidence" value="ECO:0007669"/>
    <property type="project" value="UniProtKB-SubCell"/>
</dbReference>
<evidence type="ECO:0000313" key="5">
    <source>
        <dbReference type="EMBL" id="PKK75099.1"/>
    </source>
</evidence>
<evidence type="ECO:0000256" key="3">
    <source>
        <dbReference type="ARBA" id="ARBA00022525"/>
    </source>
</evidence>
<evidence type="ECO:0000259" key="4">
    <source>
        <dbReference type="Pfam" id="PF20147"/>
    </source>
</evidence>
<evidence type="ECO:0000256" key="1">
    <source>
        <dbReference type="ARBA" id="ARBA00004340"/>
    </source>
</evidence>
<accession>A0A2N1NMK7</accession>
<reference evidence="5 6" key="2">
    <citation type="submission" date="2017-10" db="EMBL/GenBank/DDBJ databases">
        <title>Extensive intraspecific genome diversity in a model arbuscular mycorrhizal fungus.</title>
        <authorList>
            <person name="Chen E.C.H."/>
            <person name="Morin E."/>
            <person name="Baudet D."/>
            <person name="Noel J."/>
            <person name="Ndikumana S."/>
            <person name="Charron P."/>
            <person name="St-Onge C."/>
            <person name="Giorgi J."/>
            <person name="Grigoriev I.V."/>
            <person name="Roux C."/>
            <person name="Martin F.M."/>
            <person name="Corradi N."/>
        </authorList>
    </citation>
    <scope>NUCLEOTIDE SEQUENCE [LARGE SCALE GENOMIC DNA]</scope>
    <source>
        <strain evidence="5 6">C2</strain>
    </source>
</reference>
<dbReference type="Pfam" id="PF20147">
    <property type="entry name" value="Crinkler"/>
    <property type="match status" value="1"/>
</dbReference>
<protein>
    <recommendedName>
        <fullName evidence="4">Crinkler effector protein N-terminal domain-containing protein</fullName>
    </recommendedName>
</protein>
<proteinExistence type="predicted"/>
<comment type="subcellular location">
    <subcellularLocation>
        <location evidence="1">Host cell</location>
    </subcellularLocation>
    <subcellularLocation>
        <location evidence="2">Secreted</location>
    </subcellularLocation>
</comment>
<dbReference type="InterPro" id="IPR045379">
    <property type="entry name" value="Crinkler_N"/>
</dbReference>
<dbReference type="GO" id="GO:0005576">
    <property type="term" value="C:extracellular region"/>
    <property type="evidence" value="ECO:0007669"/>
    <property type="project" value="UniProtKB-SubCell"/>
</dbReference>
<name>A0A2N1NMK7_9GLOM</name>
<comment type="caution">
    <text evidence="5">The sequence shown here is derived from an EMBL/GenBank/DDBJ whole genome shotgun (WGS) entry which is preliminary data.</text>
</comment>
<dbReference type="AlphaFoldDB" id="A0A2N1NMK7"/>
<keyword evidence="3" id="KW-0964">Secreted</keyword>
<dbReference type="VEuPathDB" id="FungiDB:FUN_014207"/>
<dbReference type="EMBL" id="LLXL01000266">
    <property type="protein sequence ID" value="PKK75099.1"/>
    <property type="molecule type" value="Genomic_DNA"/>
</dbReference>
<reference evidence="5 6" key="1">
    <citation type="submission" date="2016-04" db="EMBL/GenBank/DDBJ databases">
        <title>Genome analyses suggest a sexual origin of heterokaryosis in a supposedly ancient asexual fungus.</title>
        <authorList>
            <person name="Ropars J."/>
            <person name="Sedzielewska K."/>
            <person name="Noel J."/>
            <person name="Charron P."/>
            <person name="Farinelli L."/>
            <person name="Marton T."/>
            <person name="Kruger M."/>
            <person name="Pelin A."/>
            <person name="Brachmann A."/>
            <person name="Corradi N."/>
        </authorList>
    </citation>
    <scope>NUCLEOTIDE SEQUENCE [LARGE SCALE GENOMIC DNA]</scope>
    <source>
        <strain evidence="5 6">C2</strain>
    </source>
</reference>
<gene>
    <name evidence="5" type="ORF">RhiirC2_737341</name>
</gene>
<sequence>MEIPFACAFIELLASDDITSYLLNFSQQDIKHVEESEMTKSKTSDKLEKFLAGGDIILNCFIPGEKVGDIFDVTISNANNNQVSSLVNAIRNQCLDRFQDIDSIRLVLYKVGFMSDSVVIHYLSNNELLRSRWCNKNGTIFSSFPTQP</sequence>
<feature type="domain" description="Crinkler effector protein N-terminal" evidence="4">
    <location>
        <begin position="58"/>
        <end position="147"/>
    </location>
</feature>
<dbReference type="VEuPathDB" id="FungiDB:RhiirA1_145368"/>
<evidence type="ECO:0000256" key="2">
    <source>
        <dbReference type="ARBA" id="ARBA00004613"/>
    </source>
</evidence>
<dbReference type="Proteomes" id="UP000233469">
    <property type="component" value="Unassembled WGS sequence"/>
</dbReference>